<sequence length="208" mass="23813">MKTTDNILYRIKSQGGLTVKMLAEQLDITTMGVRQHLQSLENDELIEHFDKKVKVGRPTRYWQLTDKGHGRFPDCHSDLSVQLIGAVKQVFGESGLEQLVSHREQQSFSAYQQAMDGITSIADKLELLSNKRSQEGYMANWQRQQDNYLFVEDHCPICIAATECQGLCRSELEMLQKLFSECEVERTEHIVAGSRRCAYTLRPLDANE</sequence>
<reference evidence="4 5" key="2">
    <citation type="submission" date="2023-12" db="EMBL/GenBank/DDBJ databases">
        <authorList>
            <consortium name="Cladostephus spongiosus"/>
            <person name="Lorente B."/>
            <person name="Cabral C."/>
            <person name="Frias J."/>
            <person name="Faria J."/>
            <person name="Toubarro D."/>
        </authorList>
    </citation>
    <scope>NUCLEOTIDE SEQUENCE [LARGE SCALE GENOMIC DNA]</scope>
    <source>
        <strain evidence="4 5">ZMCS4</strain>
    </source>
</reference>
<reference evidence="5" key="1">
    <citation type="submission" date="2023-07" db="EMBL/GenBank/DDBJ databases">
        <title>Draft genome sequence of Agarivorans aestuarii strain ZMCS4, a CAZymes producing bacteria isolated from the marine brown algae Clodostephus spongiosus.</title>
        <authorList>
            <person name="Lorente B."/>
            <person name="Cabral C."/>
            <person name="Frias J."/>
            <person name="Faria J."/>
            <person name="Toubarro D."/>
        </authorList>
    </citation>
    <scope>NUCLEOTIDE SEQUENCE [LARGE SCALE GENOMIC DNA]</scope>
    <source>
        <strain evidence="5">ZMCS4</strain>
    </source>
</reference>
<dbReference type="PANTHER" id="PTHR38600:SF2">
    <property type="entry name" value="SLL0088 PROTEIN"/>
    <property type="match status" value="1"/>
</dbReference>
<dbReference type="InterPro" id="IPR036390">
    <property type="entry name" value="WH_DNA-bd_sf"/>
</dbReference>
<dbReference type="SUPFAM" id="SSF46785">
    <property type="entry name" value="Winged helix' DNA-binding domain"/>
    <property type="match status" value="1"/>
</dbReference>
<name>A0ABU7G4S8_9ALTE</name>
<keyword evidence="5" id="KW-1185">Reference proteome</keyword>
<gene>
    <name evidence="4" type="ORF">SNR37_003853</name>
</gene>
<evidence type="ECO:0000313" key="5">
    <source>
        <dbReference type="Proteomes" id="UP001310248"/>
    </source>
</evidence>
<keyword evidence="2" id="KW-0804">Transcription</keyword>
<evidence type="ECO:0000259" key="3">
    <source>
        <dbReference type="Pfam" id="PF08220"/>
    </source>
</evidence>
<dbReference type="Proteomes" id="UP001310248">
    <property type="component" value="Unassembled WGS sequence"/>
</dbReference>
<dbReference type="CDD" id="cd00090">
    <property type="entry name" value="HTH_ARSR"/>
    <property type="match status" value="1"/>
</dbReference>
<evidence type="ECO:0000313" key="4">
    <source>
        <dbReference type="EMBL" id="MEE1674414.1"/>
    </source>
</evidence>
<comment type="caution">
    <text evidence="4">The sequence shown here is derived from an EMBL/GenBank/DDBJ whole genome shotgun (WGS) entry which is preliminary data.</text>
</comment>
<evidence type="ECO:0000256" key="1">
    <source>
        <dbReference type="ARBA" id="ARBA00023015"/>
    </source>
</evidence>
<keyword evidence="1" id="KW-0805">Transcription regulation</keyword>
<dbReference type="InterPro" id="IPR036388">
    <property type="entry name" value="WH-like_DNA-bd_sf"/>
</dbReference>
<proteinExistence type="predicted"/>
<dbReference type="EMBL" id="JAYDYW010000007">
    <property type="protein sequence ID" value="MEE1674414.1"/>
    <property type="molecule type" value="Genomic_DNA"/>
</dbReference>
<dbReference type="Pfam" id="PF08220">
    <property type="entry name" value="HTH_DeoR"/>
    <property type="match status" value="1"/>
</dbReference>
<dbReference type="InterPro" id="IPR011991">
    <property type="entry name" value="ArsR-like_HTH"/>
</dbReference>
<dbReference type="RefSeq" id="WP_329775544.1">
    <property type="nucleotide sequence ID" value="NZ_JAYDYW010000007.1"/>
</dbReference>
<organism evidence="4 5">
    <name type="scientific">Agarivorans aestuarii</name>
    <dbReference type="NCBI Taxonomy" id="1563703"/>
    <lineage>
        <taxon>Bacteria</taxon>
        <taxon>Pseudomonadati</taxon>
        <taxon>Pseudomonadota</taxon>
        <taxon>Gammaproteobacteria</taxon>
        <taxon>Alteromonadales</taxon>
        <taxon>Alteromonadaceae</taxon>
        <taxon>Agarivorans</taxon>
    </lineage>
</organism>
<dbReference type="InterPro" id="IPR001034">
    <property type="entry name" value="DeoR_HTH"/>
</dbReference>
<feature type="domain" description="HTH deoR-type" evidence="3">
    <location>
        <begin position="5"/>
        <end position="47"/>
    </location>
</feature>
<accession>A0ABU7G4S8</accession>
<dbReference type="PANTHER" id="PTHR38600">
    <property type="entry name" value="TRANSCRIPTIONAL REGULATORY PROTEIN"/>
    <property type="match status" value="1"/>
</dbReference>
<protein>
    <submittedName>
        <fullName evidence="4">Transcriptional regulator</fullName>
    </submittedName>
</protein>
<evidence type="ECO:0000256" key="2">
    <source>
        <dbReference type="ARBA" id="ARBA00023163"/>
    </source>
</evidence>
<dbReference type="Gene3D" id="1.10.10.10">
    <property type="entry name" value="Winged helix-like DNA-binding domain superfamily/Winged helix DNA-binding domain"/>
    <property type="match status" value="1"/>
</dbReference>